<feature type="domain" description="Sigma-54 factor interaction" evidence="4">
    <location>
        <begin position="152"/>
        <end position="362"/>
    </location>
</feature>
<dbReference type="GO" id="GO:0005524">
    <property type="term" value="F:ATP binding"/>
    <property type="evidence" value="ECO:0007669"/>
    <property type="project" value="UniProtKB-KW"/>
</dbReference>
<evidence type="ECO:0000256" key="2">
    <source>
        <dbReference type="ARBA" id="ARBA00022840"/>
    </source>
</evidence>
<dbReference type="SUPFAM" id="SSF52540">
    <property type="entry name" value="P-loop containing nucleoside triphosphate hydrolases"/>
    <property type="match status" value="1"/>
</dbReference>
<keyword evidence="3" id="KW-0175">Coiled coil</keyword>
<dbReference type="SMART" id="SM00382">
    <property type="entry name" value="AAA"/>
    <property type="match status" value="1"/>
</dbReference>
<keyword evidence="2" id="KW-0067">ATP-binding</keyword>
<dbReference type="PROSITE" id="PS50045">
    <property type="entry name" value="SIGMA54_INTERACT_4"/>
    <property type="match status" value="1"/>
</dbReference>
<dbReference type="GO" id="GO:0006355">
    <property type="term" value="P:regulation of DNA-templated transcription"/>
    <property type="evidence" value="ECO:0007669"/>
    <property type="project" value="InterPro"/>
</dbReference>
<sequence>MAEADLYAVCRILLAALPGDDALARLAEHLRSLAEVEGVLALWGRRRVATPAQTAGALLGLAEEGLRDGAPRRQAGAVALPLRAEGRARGVLAVAASSAWLAAQAEFLERTAALLEQALAAQAALEAERNALRRDLYSLQKRAGDWSALPQVVAVSRAMQDALEQVQHHAGGRAPLLFCGEAGTGKELLARLTHGLGPRKDGPFVAVDCGERPEPTLVRRLFVDGFDRAGGGTLFLQDVTALPAALRERLLRMMQEAEPGGRGARQEARLLFAAADPDDEAMAADPLPAEIIARFGGVAIRLPPLRARAEDIPLLVDLILQGFNAEHQCRVRMAPPALDALLSRPFPGNVPELKRCVRRLAAAAGGELVRLEDVQREGAAIDIR</sequence>
<evidence type="ECO:0000313" key="5">
    <source>
        <dbReference type="EMBL" id="OIR02072.1"/>
    </source>
</evidence>
<dbReference type="AlphaFoldDB" id="A0A1J5SDD7"/>
<dbReference type="CDD" id="cd00009">
    <property type="entry name" value="AAA"/>
    <property type="match status" value="1"/>
</dbReference>
<keyword evidence="1" id="KW-0547">Nucleotide-binding</keyword>
<organism evidence="5">
    <name type="scientific">mine drainage metagenome</name>
    <dbReference type="NCBI Taxonomy" id="410659"/>
    <lineage>
        <taxon>unclassified sequences</taxon>
        <taxon>metagenomes</taxon>
        <taxon>ecological metagenomes</taxon>
    </lineage>
</organism>
<reference evidence="5" key="1">
    <citation type="submission" date="2016-10" db="EMBL/GenBank/DDBJ databases">
        <title>Sequence of Gallionella enrichment culture.</title>
        <authorList>
            <person name="Poehlein A."/>
            <person name="Muehling M."/>
            <person name="Daniel R."/>
        </authorList>
    </citation>
    <scope>NUCLEOTIDE SEQUENCE</scope>
</reference>
<protein>
    <submittedName>
        <fullName evidence="5">Nif-specific regulatory protein</fullName>
    </submittedName>
</protein>
<dbReference type="InterPro" id="IPR003593">
    <property type="entry name" value="AAA+_ATPase"/>
</dbReference>
<dbReference type="InterPro" id="IPR027417">
    <property type="entry name" value="P-loop_NTPase"/>
</dbReference>
<proteinExistence type="predicted"/>
<accession>A0A1J5SDD7</accession>
<dbReference type="EMBL" id="MLJW01000078">
    <property type="protein sequence ID" value="OIR02072.1"/>
    <property type="molecule type" value="Genomic_DNA"/>
</dbReference>
<dbReference type="Gene3D" id="1.10.8.60">
    <property type="match status" value="1"/>
</dbReference>
<name>A0A1J5SDD7_9ZZZZ</name>
<dbReference type="Gene3D" id="3.40.50.300">
    <property type="entry name" value="P-loop containing nucleotide triphosphate hydrolases"/>
    <property type="match status" value="1"/>
</dbReference>
<comment type="caution">
    <text evidence="5">The sequence shown here is derived from an EMBL/GenBank/DDBJ whole genome shotgun (WGS) entry which is preliminary data.</text>
</comment>
<evidence type="ECO:0000256" key="1">
    <source>
        <dbReference type="ARBA" id="ARBA00022741"/>
    </source>
</evidence>
<dbReference type="PANTHER" id="PTHR32071">
    <property type="entry name" value="TRANSCRIPTIONAL REGULATORY PROTEIN"/>
    <property type="match status" value="1"/>
</dbReference>
<dbReference type="Pfam" id="PF00158">
    <property type="entry name" value="Sigma54_activat"/>
    <property type="match status" value="1"/>
</dbReference>
<evidence type="ECO:0000256" key="3">
    <source>
        <dbReference type="SAM" id="Coils"/>
    </source>
</evidence>
<dbReference type="InterPro" id="IPR002078">
    <property type="entry name" value="Sigma_54_int"/>
</dbReference>
<dbReference type="Pfam" id="PF25601">
    <property type="entry name" value="AAA_lid_14"/>
    <property type="match status" value="1"/>
</dbReference>
<feature type="coiled-coil region" evidence="3">
    <location>
        <begin position="108"/>
        <end position="142"/>
    </location>
</feature>
<evidence type="ECO:0000259" key="4">
    <source>
        <dbReference type="PROSITE" id="PS50045"/>
    </source>
</evidence>
<gene>
    <name evidence="5" type="primary">nifA_5</name>
    <name evidence="5" type="ORF">GALL_159310</name>
</gene>
<dbReference type="InterPro" id="IPR058031">
    <property type="entry name" value="AAA_lid_NorR"/>
</dbReference>